<proteinExistence type="predicted"/>
<keyword evidence="3" id="KW-1185">Reference proteome</keyword>
<dbReference type="RefSeq" id="WP_210681795.1">
    <property type="nucleotide sequence ID" value="NZ_JAGMWN010000004.1"/>
</dbReference>
<dbReference type="SUPFAM" id="SSF54427">
    <property type="entry name" value="NTF2-like"/>
    <property type="match status" value="1"/>
</dbReference>
<dbReference type="Pfam" id="PF12680">
    <property type="entry name" value="SnoaL_2"/>
    <property type="match status" value="1"/>
</dbReference>
<dbReference type="EMBL" id="JAGMWN010000004">
    <property type="protein sequence ID" value="MBP5857203.1"/>
    <property type="molecule type" value="Genomic_DNA"/>
</dbReference>
<protein>
    <submittedName>
        <fullName evidence="2">Nuclear transport factor 2 family protein</fullName>
    </submittedName>
</protein>
<feature type="domain" description="SnoaL-like" evidence="1">
    <location>
        <begin position="26"/>
        <end position="128"/>
    </location>
</feature>
<dbReference type="Gene3D" id="3.10.450.50">
    <property type="match status" value="1"/>
</dbReference>
<dbReference type="Proteomes" id="UP000672602">
    <property type="component" value="Unassembled WGS sequence"/>
</dbReference>
<evidence type="ECO:0000259" key="1">
    <source>
        <dbReference type="Pfam" id="PF12680"/>
    </source>
</evidence>
<organism evidence="2 3">
    <name type="scientific">Marivibrio halodurans</name>
    <dbReference type="NCBI Taxonomy" id="2039722"/>
    <lineage>
        <taxon>Bacteria</taxon>
        <taxon>Pseudomonadati</taxon>
        <taxon>Pseudomonadota</taxon>
        <taxon>Alphaproteobacteria</taxon>
        <taxon>Rhodospirillales</taxon>
        <taxon>Rhodospirillaceae</taxon>
        <taxon>Marivibrio</taxon>
    </lineage>
</organism>
<gene>
    <name evidence="2" type="ORF">KAJ83_09300</name>
</gene>
<name>A0A8J7S262_9PROT</name>
<evidence type="ECO:0000313" key="3">
    <source>
        <dbReference type="Proteomes" id="UP000672602"/>
    </source>
</evidence>
<accession>A0A8J7S262</accession>
<sequence>MTETDGGDGRAATPVDTLAVTRRWAAAFAAVTPGSYDGLLALAAPDIRFRDPFNDVTGQAALAAILTEMFESCIDPRFEILDVAAGARAGYVRWVFRFRPKTLGQGPEWRIEGMSEIHVGSDGSVVAHIDHWDSASGLLARLPVVGAGVRWLLARFRVKAAR</sequence>
<dbReference type="InterPro" id="IPR037401">
    <property type="entry name" value="SnoaL-like"/>
</dbReference>
<dbReference type="InterPro" id="IPR032710">
    <property type="entry name" value="NTF2-like_dom_sf"/>
</dbReference>
<dbReference type="AlphaFoldDB" id="A0A8J7S262"/>
<reference evidence="2" key="1">
    <citation type="submission" date="2021-04" db="EMBL/GenBank/DDBJ databases">
        <authorList>
            <person name="Zhang D.-C."/>
        </authorList>
    </citation>
    <scope>NUCLEOTIDE SEQUENCE</scope>
    <source>
        <strain evidence="2">CGMCC 1.15697</strain>
    </source>
</reference>
<evidence type="ECO:0000313" key="2">
    <source>
        <dbReference type="EMBL" id="MBP5857203.1"/>
    </source>
</evidence>
<comment type="caution">
    <text evidence="2">The sequence shown here is derived from an EMBL/GenBank/DDBJ whole genome shotgun (WGS) entry which is preliminary data.</text>
</comment>